<dbReference type="Gene3D" id="1.10.238.10">
    <property type="entry name" value="EF-hand"/>
    <property type="match status" value="1"/>
</dbReference>
<evidence type="ECO:0000313" key="1">
    <source>
        <dbReference type="EMBL" id="PNI50780.1"/>
    </source>
</evidence>
<comment type="caution">
    <text evidence="1">The sequence shown here is derived from an EMBL/GenBank/DDBJ whole genome shotgun (WGS) entry which is preliminary data.</text>
</comment>
<evidence type="ECO:0000313" key="2">
    <source>
        <dbReference type="Proteomes" id="UP000236370"/>
    </source>
</evidence>
<proteinExistence type="predicted"/>
<accession>A0A2J8LU22</accession>
<dbReference type="Proteomes" id="UP000236370">
    <property type="component" value="Unassembled WGS sequence"/>
</dbReference>
<dbReference type="EMBL" id="NBAG03000278">
    <property type="protein sequence ID" value="PNI50780.1"/>
    <property type="molecule type" value="Genomic_DNA"/>
</dbReference>
<sequence>MGNKQTVFTHEQLEAYQDCTFFTRKEIMRTWPRSSCPSTIPPAPM</sequence>
<dbReference type="AlphaFoldDB" id="A0A2J8LU22"/>
<gene>
    <name evidence="1" type="ORF">CK820_G0026201</name>
</gene>
<reference evidence="1 2" key="1">
    <citation type="submission" date="2017-12" db="EMBL/GenBank/DDBJ databases">
        <title>High-resolution comparative analysis of great ape genomes.</title>
        <authorList>
            <person name="Pollen A."/>
            <person name="Hastie A."/>
            <person name="Hormozdiari F."/>
            <person name="Dougherty M."/>
            <person name="Liu R."/>
            <person name="Chaisson M."/>
            <person name="Hoppe E."/>
            <person name="Hill C."/>
            <person name="Pang A."/>
            <person name="Hillier L."/>
            <person name="Baker C."/>
            <person name="Armstrong J."/>
            <person name="Shendure J."/>
            <person name="Paten B."/>
            <person name="Wilson R."/>
            <person name="Chao H."/>
            <person name="Schneider V."/>
            <person name="Ventura M."/>
            <person name="Kronenberg Z."/>
            <person name="Murali S."/>
            <person name="Gordon D."/>
            <person name="Cantsilieris S."/>
            <person name="Munson K."/>
            <person name="Nelson B."/>
            <person name="Raja A."/>
            <person name="Underwood J."/>
            <person name="Diekhans M."/>
            <person name="Fiddes I."/>
            <person name="Haussler D."/>
            <person name="Eichler E."/>
        </authorList>
    </citation>
    <scope>NUCLEOTIDE SEQUENCE [LARGE SCALE GENOMIC DNA]</scope>
    <source>
        <strain evidence="1">Yerkes chimp pedigree #C0471</strain>
    </source>
</reference>
<organism evidence="1 2">
    <name type="scientific">Pan troglodytes</name>
    <name type="common">Chimpanzee</name>
    <dbReference type="NCBI Taxonomy" id="9598"/>
    <lineage>
        <taxon>Eukaryota</taxon>
        <taxon>Metazoa</taxon>
        <taxon>Chordata</taxon>
        <taxon>Craniata</taxon>
        <taxon>Vertebrata</taxon>
        <taxon>Euteleostomi</taxon>
        <taxon>Mammalia</taxon>
        <taxon>Eutheria</taxon>
        <taxon>Euarchontoglires</taxon>
        <taxon>Primates</taxon>
        <taxon>Haplorrhini</taxon>
        <taxon>Catarrhini</taxon>
        <taxon>Hominidae</taxon>
        <taxon>Pan</taxon>
    </lineage>
</organism>
<name>A0A2J8LU22_PANTR</name>
<protein>
    <submittedName>
        <fullName evidence="1">CIB3 isoform 2</fullName>
    </submittedName>
</protein>